<organism evidence="2 3">
    <name type="scientific">Xenophilus arseniciresistens</name>
    <dbReference type="NCBI Taxonomy" id="1283306"/>
    <lineage>
        <taxon>Bacteria</taxon>
        <taxon>Pseudomonadati</taxon>
        <taxon>Pseudomonadota</taxon>
        <taxon>Betaproteobacteria</taxon>
        <taxon>Burkholderiales</taxon>
        <taxon>Comamonadaceae</taxon>
        <taxon>Xenophilus</taxon>
    </lineage>
</organism>
<comment type="caution">
    <text evidence="2">The sequence shown here is derived from an EMBL/GenBank/DDBJ whole genome shotgun (WGS) entry which is preliminary data.</text>
</comment>
<accession>A0AAE3N8U1</accession>
<feature type="chain" id="PRO_5042023342" description="Cellulose biosynthesis protein BcsS" evidence="1">
    <location>
        <begin position="27"/>
        <end position="223"/>
    </location>
</feature>
<sequence length="223" mass="23923">MPVHLHRRSRFLLPGSLALAMGAASAGGHFDVDDADTLGEGRCQYELWAGRAQSSSTAFQHLGLGCRVGAVELGLSGDRSSRPAARVLGPAIKWTWLGEPEQPVRAALAFGAGWDWRKHGKPSRQLLLPLTWQPLPALMLHANVGADWAGDSPRSARRGLAAEWAVDGKLSLIMERNRAAHAWTTRGGLRLGLTPALTLDMSAARARPGGTVYTLGLSHEFGR</sequence>
<dbReference type="Proteomes" id="UP001212602">
    <property type="component" value="Unassembled WGS sequence"/>
</dbReference>
<protein>
    <recommendedName>
        <fullName evidence="4">Cellulose biosynthesis protein BcsS</fullName>
    </recommendedName>
</protein>
<feature type="signal peptide" evidence="1">
    <location>
        <begin position="1"/>
        <end position="26"/>
    </location>
</feature>
<reference evidence="2" key="1">
    <citation type="submission" date="2023-01" db="EMBL/GenBank/DDBJ databases">
        <title>Xenophilus mangrovi sp. nov., isolated from soil of Mangrove nature reserve.</title>
        <authorList>
            <person name="Xu S."/>
            <person name="Liu Z."/>
            <person name="Xu Y."/>
        </authorList>
    </citation>
    <scope>NUCLEOTIDE SEQUENCE</scope>
    <source>
        <strain evidence="2">YW8</strain>
    </source>
</reference>
<gene>
    <name evidence="2" type="ORF">PGB34_08760</name>
</gene>
<dbReference type="EMBL" id="JAQIPB010000003">
    <property type="protein sequence ID" value="MDA7416456.1"/>
    <property type="molecule type" value="Genomic_DNA"/>
</dbReference>
<evidence type="ECO:0000313" key="3">
    <source>
        <dbReference type="Proteomes" id="UP001212602"/>
    </source>
</evidence>
<dbReference type="AlphaFoldDB" id="A0AAE3N8U1"/>
<keyword evidence="1" id="KW-0732">Signal</keyword>
<dbReference type="RefSeq" id="WP_271427707.1">
    <property type="nucleotide sequence ID" value="NZ_JAQIPB010000003.1"/>
</dbReference>
<name>A0AAE3N8U1_9BURK</name>
<proteinExistence type="predicted"/>
<evidence type="ECO:0008006" key="4">
    <source>
        <dbReference type="Google" id="ProtNLM"/>
    </source>
</evidence>
<evidence type="ECO:0000313" key="2">
    <source>
        <dbReference type="EMBL" id="MDA7416456.1"/>
    </source>
</evidence>
<keyword evidence="3" id="KW-1185">Reference proteome</keyword>
<evidence type="ECO:0000256" key="1">
    <source>
        <dbReference type="SAM" id="SignalP"/>
    </source>
</evidence>